<evidence type="ECO:0000313" key="3">
    <source>
        <dbReference type="EMBL" id="OGZ33476.1"/>
    </source>
</evidence>
<gene>
    <name evidence="3" type="ORF">A2Y98_03045</name>
</gene>
<accession>A0A1G2F5W9</accession>
<evidence type="ECO:0000256" key="1">
    <source>
        <dbReference type="ARBA" id="ARBA00007435"/>
    </source>
</evidence>
<dbReference type="PANTHER" id="PTHR34477">
    <property type="entry name" value="UPF0213 PROTEIN YHBQ"/>
    <property type="match status" value="1"/>
</dbReference>
<dbReference type="Pfam" id="PF01541">
    <property type="entry name" value="GIY-YIG"/>
    <property type="match status" value="1"/>
</dbReference>
<proteinExistence type="inferred from homology"/>
<comment type="similarity">
    <text evidence="1">Belongs to the UPF0213 family.</text>
</comment>
<protein>
    <recommendedName>
        <fullName evidence="2">GIY-YIG domain-containing protein</fullName>
    </recommendedName>
</protein>
<dbReference type="InterPro" id="IPR050190">
    <property type="entry name" value="UPF0213_domain"/>
</dbReference>
<evidence type="ECO:0000259" key="2">
    <source>
        <dbReference type="PROSITE" id="PS50164"/>
    </source>
</evidence>
<dbReference type="PANTHER" id="PTHR34477:SF1">
    <property type="entry name" value="UPF0213 PROTEIN YHBQ"/>
    <property type="match status" value="1"/>
</dbReference>
<dbReference type="PROSITE" id="PS50164">
    <property type="entry name" value="GIY_YIG"/>
    <property type="match status" value="1"/>
</dbReference>
<dbReference type="InterPro" id="IPR000305">
    <property type="entry name" value="GIY-YIG_endonuc"/>
</dbReference>
<reference evidence="3 4" key="1">
    <citation type="journal article" date="2016" name="Nat. Commun.">
        <title>Thousands of microbial genomes shed light on interconnected biogeochemical processes in an aquifer system.</title>
        <authorList>
            <person name="Anantharaman K."/>
            <person name="Brown C.T."/>
            <person name="Hug L.A."/>
            <person name="Sharon I."/>
            <person name="Castelle C.J."/>
            <person name="Probst A.J."/>
            <person name="Thomas B.C."/>
            <person name="Singh A."/>
            <person name="Wilkins M.J."/>
            <person name="Karaoz U."/>
            <person name="Brodie E.L."/>
            <person name="Williams K.H."/>
            <person name="Hubbard S.S."/>
            <person name="Banfield J.F."/>
        </authorList>
    </citation>
    <scope>NUCLEOTIDE SEQUENCE [LARGE SCALE GENOMIC DNA]</scope>
</reference>
<organism evidence="3 4">
    <name type="scientific">Candidatus Portnoybacteria bacterium RBG_19FT_COMBO_36_7</name>
    <dbReference type="NCBI Taxonomy" id="1801992"/>
    <lineage>
        <taxon>Bacteria</taxon>
        <taxon>Candidatus Portnoyibacteriota</taxon>
    </lineage>
</organism>
<sequence length="78" mass="9318">MYTVYVLKNQHGKFYKGLTNNLSRRLSEHKRGKTQTTSQMGNLTVFYKEEFNNFKEARKRELYFKSAAGRRYLKNLTS</sequence>
<dbReference type="Proteomes" id="UP000179099">
    <property type="component" value="Unassembled WGS sequence"/>
</dbReference>
<dbReference type="Gene3D" id="3.40.1440.10">
    <property type="entry name" value="GIY-YIG endonuclease"/>
    <property type="match status" value="1"/>
</dbReference>
<feature type="domain" description="GIY-YIG" evidence="2">
    <location>
        <begin position="1"/>
        <end position="76"/>
    </location>
</feature>
<evidence type="ECO:0000313" key="4">
    <source>
        <dbReference type="Proteomes" id="UP000179099"/>
    </source>
</evidence>
<dbReference type="STRING" id="1801992.A2Y98_03045"/>
<comment type="caution">
    <text evidence="3">The sequence shown here is derived from an EMBL/GenBank/DDBJ whole genome shotgun (WGS) entry which is preliminary data.</text>
</comment>
<dbReference type="EMBL" id="MHMW01000029">
    <property type="protein sequence ID" value="OGZ33476.1"/>
    <property type="molecule type" value="Genomic_DNA"/>
</dbReference>
<dbReference type="SUPFAM" id="SSF82771">
    <property type="entry name" value="GIY-YIG endonuclease"/>
    <property type="match status" value="1"/>
</dbReference>
<name>A0A1G2F5W9_9BACT</name>
<dbReference type="InterPro" id="IPR035901">
    <property type="entry name" value="GIY-YIG_endonuc_sf"/>
</dbReference>
<dbReference type="AlphaFoldDB" id="A0A1G2F5W9"/>